<dbReference type="EMBL" id="CM003106">
    <property type="protein sequence ID" value="KUI72731.1"/>
    <property type="molecule type" value="Genomic_DNA"/>
</dbReference>
<evidence type="ECO:0000313" key="3">
    <source>
        <dbReference type="EMBL" id="KUI72731.1"/>
    </source>
</evidence>
<feature type="region of interest" description="Disordered" evidence="1">
    <location>
        <begin position="459"/>
        <end position="558"/>
    </location>
</feature>
<dbReference type="Pfam" id="PF13391">
    <property type="entry name" value="HNH_2"/>
    <property type="match status" value="1"/>
</dbReference>
<evidence type="ECO:0000259" key="2">
    <source>
        <dbReference type="Pfam" id="PF13391"/>
    </source>
</evidence>
<protein>
    <recommendedName>
        <fullName evidence="2">HNH nuclease domain-containing protein</fullName>
    </recommendedName>
</protein>
<proteinExistence type="predicted"/>
<dbReference type="AlphaFoldDB" id="A0A194W8D0"/>
<name>A0A194W8D0_CYTMA</name>
<feature type="region of interest" description="Disordered" evidence="1">
    <location>
        <begin position="387"/>
        <end position="421"/>
    </location>
</feature>
<reference evidence="3" key="1">
    <citation type="submission" date="2014-12" db="EMBL/GenBank/DDBJ databases">
        <title>Genome Sequence of Valsa Canker Pathogens Uncovers a Specific Adaption of Colonization on Woody Bark.</title>
        <authorList>
            <person name="Yin Z."/>
            <person name="Liu H."/>
            <person name="Gao X."/>
            <person name="Li Z."/>
            <person name="Song N."/>
            <person name="Ke X."/>
            <person name="Dai Q."/>
            <person name="Wu Y."/>
            <person name="Sun Y."/>
            <person name="Xu J.-R."/>
            <person name="Kang Z.K."/>
            <person name="Wang L."/>
            <person name="Huang L."/>
        </authorList>
    </citation>
    <scope>NUCLEOTIDE SEQUENCE [LARGE SCALE GENOMIC DNA]</scope>
    <source>
        <strain evidence="3">03-8</strain>
    </source>
</reference>
<gene>
    <name evidence="3" type="ORF">VM1G_08148</name>
</gene>
<dbReference type="Proteomes" id="UP000078559">
    <property type="component" value="Chromosome 9"/>
</dbReference>
<dbReference type="OrthoDB" id="2142759at2759"/>
<feature type="compositionally biased region" description="Basic and acidic residues" evidence="1">
    <location>
        <begin position="387"/>
        <end position="397"/>
    </location>
</feature>
<feature type="compositionally biased region" description="Low complexity" evidence="1">
    <location>
        <begin position="527"/>
        <end position="543"/>
    </location>
</feature>
<evidence type="ECO:0000313" key="4">
    <source>
        <dbReference type="Proteomes" id="UP000078559"/>
    </source>
</evidence>
<organism evidence="3 4">
    <name type="scientific">Cytospora mali</name>
    <name type="common">Apple Valsa canker fungus</name>
    <name type="synonym">Valsa mali</name>
    <dbReference type="NCBI Taxonomy" id="578113"/>
    <lineage>
        <taxon>Eukaryota</taxon>
        <taxon>Fungi</taxon>
        <taxon>Dikarya</taxon>
        <taxon>Ascomycota</taxon>
        <taxon>Pezizomycotina</taxon>
        <taxon>Sordariomycetes</taxon>
        <taxon>Sordariomycetidae</taxon>
        <taxon>Diaporthales</taxon>
        <taxon>Cytosporaceae</taxon>
        <taxon>Cytospora</taxon>
    </lineage>
</organism>
<accession>A0A194W8D0</accession>
<feature type="compositionally biased region" description="Basic and acidic residues" evidence="1">
    <location>
        <begin position="504"/>
        <end position="518"/>
    </location>
</feature>
<dbReference type="InterPro" id="IPR003615">
    <property type="entry name" value="HNH_nuc"/>
</dbReference>
<keyword evidence="4" id="KW-1185">Reference proteome</keyword>
<feature type="domain" description="HNH nuclease" evidence="2">
    <location>
        <begin position="205"/>
        <end position="268"/>
    </location>
</feature>
<evidence type="ECO:0000256" key="1">
    <source>
        <dbReference type="SAM" id="MobiDB-lite"/>
    </source>
</evidence>
<sequence>MIARPPSLSPAALARLDRIDSPLSLLHPLPKRGSDALESQVRIRHPGYSEPYDVLLVFQCVDPLSPDRSPEYNEGKQSEVDTGVHHGTVLQACAIITGNTFDRAALTRDREGRYPIILSVSMDGVLESGDYWLQIVGPFGTYIPPNASPPYPVVASFSDWRFPHLPLPWEWLSPHDPPRHQLPTKSQPQAMFARIKQHQPAVRPCFVSGHRGATESAHILPPAMTDWFRSNMMGQYTRTGSGDIDDAANRMPLRADLKCLLDNPKVVIVPKPTQHTTTPSQASMSSFGRPNYALTIHVLKPKDPETVALYHNLSLQAYSDEQSILEDQNSRRFLFARFAQSVFHMLQPFLQAVDRFVLVTEESNGSPVLAERPIRIERRWMSPNDMSDREMQRIEARRRSRSLRRRESQNDASLWSDPYFPGSSLGNGLPDEFVRWFSADLVPGFDGVTNGPQVEASTLYEVSMTPRPTVGNNSTTDRPQEEAPTVYEVSMTPRPAIQNGTTDGGREESRRRRRRGDEPPPPSNGESSRSLRSSAPQSSSQSQGKLPMRSVFLEHKLT</sequence>